<reference evidence="5" key="5">
    <citation type="submission" date="2018-10" db="EMBL/GenBank/DDBJ databases">
        <authorList>
            <person name="Fan Y."/>
            <person name="Timp W."/>
            <person name="Bergman Y."/>
            <person name="Tamma P."/>
            <person name="Simner P."/>
        </authorList>
    </citation>
    <scope>NUCLEOTIDE SEQUENCE</scope>
    <source>
        <strain evidence="5">KLPN_104</strain>
    </source>
</reference>
<comment type="caution">
    <text evidence="4">The sequence shown here is derived from an EMBL/GenBank/DDBJ whole genome shotgun (WGS) entry which is preliminary data.</text>
</comment>
<gene>
    <name evidence="4" type="ORF">BL124_00015705</name>
    <name evidence="2" type="ORF">DM078_25455</name>
    <name evidence="3" type="ORF">DW286_28880</name>
    <name evidence="6" type="ORF">E1814_11755</name>
    <name evidence="5" type="ORF">EAO17_19285</name>
</gene>
<evidence type="ECO:0000313" key="3">
    <source>
        <dbReference type="EMBL" id="RDT84157.1"/>
    </source>
</evidence>
<reference evidence="2" key="3">
    <citation type="submission" date="2018-08" db="EMBL/GenBank/DDBJ databases">
        <title>Klebsiella pneumoniae genome sequencing and assembly.</title>
        <authorList>
            <person name="Martins R.C.R."/>
            <person name="Perdigao-Neto L.V."/>
            <person name="Costa S.F."/>
            <person name="Levin A.S.S."/>
        </authorList>
    </citation>
    <scope>NUCLEOTIDE SEQUENCE</scope>
    <source>
        <strain evidence="2">BC_5001</strain>
    </source>
</reference>
<dbReference type="AlphaFoldDB" id="A0A1L6J2J3"/>
<dbReference type="Proteomes" id="UP000254657">
    <property type="component" value="Unassembled WGS sequence"/>
</dbReference>
<evidence type="ECO:0000313" key="9">
    <source>
        <dbReference type="Proteomes" id="UP000294951"/>
    </source>
</evidence>
<dbReference type="EMBL" id="RDAM01000001">
    <property type="protein sequence ID" value="RRF08188.1"/>
    <property type="molecule type" value="Genomic_DNA"/>
</dbReference>
<dbReference type="Proteomes" id="UP000253559">
    <property type="component" value="Unassembled WGS sequence"/>
</dbReference>
<evidence type="ECO:0000313" key="6">
    <source>
        <dbReference type="EMBL" id="TDK01237.1"/>
    </source>
</evidence>
<evidence type="ECO:0000256" key="1">
    <source>
        <dbReference type="SAM" id="MobiDB-lite"/>
    </source>
</evidence>
<reference evidence="5 7" key="6">
    <citation type="journal article" date="2019" name="Antimicrob. Agents Chemother.">
        <title>Applying Rapid Whole Genome Sequencing to Predict Phenotypic Antimicrobial Susceptibility Testing Results Among Carbapenem-Resistant Klebsiella pneumoniae Clinical Isolates.</title>
        <authorList>
            <person name="Tamma P.D."/>
            <person name="Fan Y."/>
            <person name="Bergman Y."/>
            <person name="Pertea G."/>
            <person name="Kazmi A."/>
            <person name="Lewis S."/>
            <person name="Carroll K.C."/>
            <person name="Schatz M.C."/>
            <person name="Timp W."/>
            <person name="Simner P.J."/>
        </authorList>
    </citation>
    <scope>NUCLEOTIDE SEQUENCE [LARGE SCALE GENOMIC DNA]</scope>
    <source>
        <strain evidence="5 7">KLPN_104</strain>
    </source>
</reference>
<accession>A0A1L6J2J3</accession>
<reference evidence="4 8" key="4">
    <citation type="submission" date="2018-10" db="EMBL/GenBank/DDBJ databases">
        <authorList>
            <person name="Vanduin D."/>
            <person name="Fouts D."/>
            <person name="Wright M."/>
            <person name="Sutton G."/>
            <person name="Nguyen K."/>
            <person name="Kreiswirth B."/>
            <person name="Chen L."/>
            <person name="Rojas L."/>
            <person name="Hujer A."/>
            <person name="Hujer K."/>
            <person name="Bonomo R."/>
            <person name="Adams M."/>
        </authorList>
    </citation>
    <scope>NUCLEOTIDE SEQUENCE [LARGE SCALE GENOMIC DNA]</scope>
    <source>
        <strain evidence="4 8">CRK0165</strain>
    </source>
</reference>
<dbReference type="Proteomes" id="UP000275975">
    <property type="component" value="Unassembled WGS sequence"/>
</dbReference>
<dbReference type="Proteomes" id="UP000283322">
    <property type="component" value="Unassembled WGS sequence"/>
</dbReference>
<reference evidence="3" key="1">
    <citation type="submission" date="2018-07" db="EMBL/GenBank/DDBJ databases">
        <title>Draft genome sequence of Klebsiella pneumoniae K293.</title>
        <authorList>
            <person name="He F."/>
        </authorList>
    </citation>
    <scope>NUCLEOTIDE SEQUENCE</scope>
    <source>
        <strain evidence="3">K293</strain>
    </source>
</reference>
<evidence type="ECO:0000313" key="2">
    <source>
        <dbReference type="EMBL" id="RBZ17423.1"/>
    </source>
</evidence>
<name>A0A1L6J2J3_KLEPN</name>
<organism evidence="4 8">
    <name type="scientific">Klebsiella pneumoniae</name>
    <dbReference type="NCBI Taxonomy" id="573"/>
    <lineage>
        <taxon>Bacteria</taxon>
        <taxon>Pseudomonadati</taxon>
        <taxon>Pseudomonadota</taxon>
        <taxon>Gammaproteobacteria</taxon>
        <taxon>Enterobacterales</taxon>
        <taxon>Enterobacteriaceae</taxon>
        <taxon>Klebsiella/Raoultella group</taxon>
        <taxon>Klebsiella</taxon>
        <taxon>Klebsiella pneumoniae complex</taxon>
    </lineage>
</organism>
<dbReference type="EMBL" id="QOHW01000031">
    <property type="protein sequence ID" value="RBZ17423.1"/>
    <property type="molecule type" value="Genomic_DNA"/>
</dbReference>
<feature type="region of interest" description="Disordered" evidence="1">
    <location>
        <begin position="47"/>
        <end position="66"/>
    </location>
</feature>
<dbReference type="Proteomes" id="UP000294951">
    <property type="component" value="Unassembled WGS sequence"/>
</dbReference>
<dbReference type="EMBL" id="SMTN01000009">
    <property type="protein sequence ID" value="TDK01237.1"/>
    <property type="molecule type" value="Genomic_DNA"/>
</dbReference>
<dbReference type="EMBL" id="QRCF01000064">
    <property type="protein sequence ID" value="RDT84157.1"/>
    <property type="molecule type" value="Genomic_DNA"/>
</dbReference>
<protein>
    <submittedName>
        <fullName evidence="4">Uncharacterized protein</fullName>
    </submittedName>
</protein>
<reference evidence="6 9" key="7">
    <citation type="submission" date="2019-03" db="EMBL/GenBank/DDBJ databases">
        <title>Multidrug-Resistant Klebsiella pneumoniae Clinical Bloodstream Isolates in Shanghai, China.</title>
        <authorList>
            <person name="Wang S."/>
        </authorList>
    </citation>
    <scope>NUCLEOTIDE SEQUENCE [LARGE SCALE GENOMIC DNA]</scope>
    <source>
        <strain evidence="6 9">RJ1071</strain>
    </source>
</reference>
<sequence>MLQNVKHKVTSVIPAGKRLLKTALSAENYPVWRGRRWAERGEAMMRRRRHPPRVESGAGQSLTRDGVMRHGMPREMFLSASWHRPLRSDNCPLWLIQPEVVYF</sequence>
<dbReference type="EMBL" id="MPYG04000107">
    <property type="protein sequence ID" value="ROG95214.1"/>
    <property type="molecule type" value="Genomic_DNA"/>
</dbReference>
<evidence type="ECO:0000313" key="5">
    <source>
        <dbReference type="EMBL" id="RRF08188.1"/>
    </source>
</evidence>
<evidence type="ECO:0000313" key="4">
    <source>
        <dbReference type="EMBL" id="ROG95214.1"/>
    </source>
</evidence>
<reference evidence="2" key="2">
    <citation type="submission" date="2018-07" db="EMBL/GenBank/DDBJ databases">
        <authorList>
            <person name="Martins R.C."/>
            <person name="Perdigao-Neto L.V."/>
            <person name="Costa S.F."/>
            <person name="Levin A.S.S."/>
        </authorList>
    </citation>
    <scope>NUCLEOTIDE SEQUENCE</scope>
    <source>
        <strain evidence="2">BC_5001</strain>
    </source>
</reference>
<evidence type="ECO:0000313" key="8">
    <source>
        <dbReference type="Proteomes" id="UP000283322"/>
    </source>
</evidence>
<proteinExistence type="predicted"/>
<evidence type="ECO:0000313" key="7">
    <source>
        <dbReference type="Proteomes" id="UP000275975"/>
    </source>
</evidence>